<evidence type="ECO:0008006" key="5">
    <source>
        <dbReference type="Google" id="ProtNLM"/>
    </source>
</evidence>
<evidence type="ECO:0000313" key="4">
    <source>
        <dbReference type="Proteomes" id="UP000230709"/>
    </source>
</evidence>
<evidence type="ECO:0000256" key="1">
    <source>
        <dbReference type="SAM" id="MobiDB-lite"/>
    </source>
</evidence>
<dbReference type="AlphaFoldDB" id="A0A2D2CUE5"/>
<dbReference type="Proteomes" id="UP000230709">
    <property type="component" value="Chromosome"/>
</dbReference>
<accession>A0A2D2CUE5</accession>
<dbReference type="KEGG" id="mtw:CQW49_00115"/>
<feature type="transmembrane region" description="Helical" evidence="2">
    <location>
        <begin position="199"/>
        <end position="222"/>
    </location>
</feature>
<protein>
    <recommendedName>
        <fullName evidence="5">VanZ-like domain-containing protein</fullName>
    </recommendedName>
</protein>
<feature type="transmembrane region" description="Helical" evidence="2">
    <location>
        <begin position="141"/>
        <end position="160"/>
    </location>
</feature>
<dbReference type="STRING" id="595536.GCA_000178815_00920"/>
<feature type="transmembrane region" description="Helical" evidence="2">
    <location>
        <begin position="167"/>
        <end position="187"/>
    </location>
</feature>
<sequence>MSRRLQEEKIGEGRAVARLAELDRVHGSVQSARGRRAAADEVYHSYRMFQCSRRRTFAAWIGQTQLQGRTPGPKQEEDMTSTNAPELAPSLGSGAEAGGRVARLSALLVNLAALGVALEFTGIMVLSLVPGADRPHALPSGQIEHALAYGIAGATIAVACRTARARLLAALPFALGAAGFELLQTLVPDRGPRLIDALASFTGLCVGLAAGAGLMALVRAAAHRSGLMIRR</sequence>
<name>A0A2D2CUE5_METT3</name>
<gene>
    <name evidence="3" type="ORF">CQW49_00115</name>
</gene>
<keyword evidence="4" id="KW-1185">Reference proteome</keyword>
<feature type="region of interest" description="Disordered" evidence="1">
    <location>
        <begin position="65"/>
        <end position="84"/>
    </location>
</feature>
<keyword evidence="2" id="KW-1133">Transmembrane helix</keyword>
<reference evidence="4" key="1">
    <citation type="submission" date="2017-10" db="EMBL/GenBank/DDBJ databases">
        <title>Completed PacBio SMRT sequence of Methylosinus trichosporium OB3b reveals presence of a third large plasmid.</title>
        <authorList>
            <person name="Charles T.C."/>
            <person name="Lynch M.D.J."/>
            <person name="Heil J.R."/>
            <person name="Cheng J."/>
        </authorList>
    </citation>
    <scope>NUCLEOTIDE SEQUENCE [LARGE SCALE GENOMIC DNA]</scope>
    <source>
        <strain evidence="4">OB3b</strain>
    </source>
</reference>
<dbReference type="EMBL" id="CP023737">
    <property type="protein sequence ID" value="ATQ66472.1"/>
    <property type="molecule type" value="Genomic_DNA"/>
</dbReference>
<keyword evidence="2" id="KW-0812">Transmembrane</keyword>
<keyword evidence="2" id="KW-0472">Membrane</keyword>
<evidence type="ECO:0000256" key="2">
    <source>
        <dbReference type="SAM" id="Phobius"/>
    </source>
</evidence>
<proteinExistence type="predicted"/>
<feature type="transmembrane region" description="Helical" evidence="2">
    <location>
        <begin position="107"/>
        <end position="129"/>
    </location>
</feature>
<organism evidence="3 4">
    <name type="scientific">Methylosinus trichosporium (strain ATCC 35070 / NCIMB 11131 / UNIQEM 75 / OB3b)</name>
    <dbReference type="NCBI Taxonomy" id="595536"/>
    <lineage>
        <taxon>Bacteria</taxon>
        <taxon>Pseudomonadati</taxon>
        <taxon>Pseudomonadota</taxon>
        <taxon>Alphaproteobacteria</taxon>
        <taxon>Hyphomicrobiales</taxon>
        <taxon>Methylocystaceae</taxon>
        <taxon>Methylosinus</taxon>
    </lineage>
</organism>
<evidence type="ECO:0000313" key="3">
    <source>
        <dbReference type="EMBL" id="ATQ66472.1"/>
    </source>
</evidence>